<dbReference type="STRING" id="1513793.SAMN06296036_103210"/>
<dbReference type="InterPro" id="IPR013042">
    <property type="entry name" value="DUF1592"/>
</dbReference>
<dbReference type="RefSeq" id="WP_132315997.1">
    <property type="nucleotide sequence ID" value="NZ_FWZT01000003.1"/>
</dbReference>
<dbReference type="PROSITE" id="PS51257">
    <property type="entry name" value="PROKAR_LIPOPROTEIN"/>
    <property type="match status" value="1"/>
</dbReference>
<dbReference type="Pfam" id="PF07631">
    <property type="entry name" value="PSD4"/>
    <property type="match status" value="1"/>
</dbReference>
<dbReference type="InterPro" id="IPR013039">
    <property type="entry name" value="DUF1588"/>
</dbReference>
<dbReference type="Proteomes" id="UP000192907">
    <property type="component" value="Unassembled WGS sequence"/>
</dbReference>
<dbReference type="Pfam" id="PF07627">
    <property type="entry name" value="PSCyt3"/>
    <property type="match status" value="1"/>
</dbReference>
<sequence>MKKIAGAVLIMTQVLILVSCNKNKVNPPHQSAARAEEVPIDQTKLLNFELRRITSSQFLNKAKTTFGMDFTIDAKLPDDLPKHSLISVGTKGATFSLRDIELYSQAAWEISAAYVASQAFEKHFGSSCGLLSTEQLLAGLKPIAVSLFHGKQENLSSYEQLFLGVKKDLKGQDSQLSPERLNCDGIQAALTSMMLSPKALYFETLSKTDELDDDPSDSFKAEYSRVIANELAYFLWDSPANDTLLKAAEEGKLFDESQRTKIIKDMMKDEARFQNGMKTLFGDWMSIAKLHSVANSTNSQTELAKSAINEFDYLVNESINSDDFITTFLRSNKTKLDQTLADTYGVDVSASILPAEDRSGFLTRSSFLMRGGSGATSPTKRGHFILQHLLCQDIPLPPPELDLSTGLPDDADKYEVIKARLDNSNCSGCHTLLDPIALGLEGYGQNGEVVAFPDLASYELPSMANQQDYQGGVELSDILASDPRVTECFAIHALRIAKGELETRDARNGVKEIVEQFQKGSDKSVDELLYRILKSDLIIEPVEIDNDTKE</sequence>
<evidence type="ECO:0000313" key="4">
    <source>
        <dbReference type="Proteomes" id="UP000192907"/>
    </source>
</evidence>
<evidence type="ECO:0000313" key="3">
    <source>
        <dbReference type="EMBL" id="SMF01790.1"/>
    </source>
</evidence>
<keyword evidence="4" id="KW-1185">Reference proteome</keyword>
<dbReference type="AlphaFoldDB" id="A0A1Y6BG69"/>
<evidence type="ECO:0000259" key="1">
    <source>
        <dbReference type="Pfam" id="PF07627"/>
    </source>
</evidence>
<organism evidence="3 4">
    <name type="scientific">Pseudobacteriovorax antillogorgiicola</name>
    <dbReference type="NCBI Taxonomy" id="1513793"/>
    <lineage>
        <taxon>Bacteria</taxon>
        <taxon>Pseudomonadati</taxon>
        <taxon>Bdellovibrionota</taxon>
        <taxon>Oligoflexia</taxon>
        <taxon>Oligoflexales</taxon>
        <taxon>Pseudobacteriovoracaceae</taxon>
        <taxon>Pseudobacteriovorax</taxon>
    </lineage>
</organism>
<dbReference type="EMBL" id="FWZT01000003">
    <property type="protein sequence ID" value="SMF01790.1"/>
    <property type="molecule type" value="Genomic_DNA"/>
</dbReference>
<proteinExistence type="predicted"/>
<accession>A0A1Y6BG69</accession>
<name>A0A1Y6BG69_9BACT</name>
<evidence type="ECO:0008006" key="5">
    <source>
        <dbReference type="Google" id="ProtNLM"/>
    </source>
</evidence>
<gene>
    <name evidence="3" type="ORF">SAMN06296036_103210</name>
</gene>
<reference evidence="4" key="1">
    <citation type="submission" date="2017-04" db="EMBL/GenBank/DDBJ databases">
        <authorList>
            <person name="Varghese N."/>
            <person name="Submissions S."/>
        </authorList>
    </citation>
    <scope>NUCLEOTIDE SEQUENCE [LARGE SCALE GENOMIC DNA]</scope>
    <source>
        <strain evidence="4">RKEM611</strain>
    </source>
</reference>
<dbReference type="OrthoDB" id="127185at2"/>
<protein>
    <recommendedName>
        <fullName evidence="5">DUF1592 domain-containing protein</fullName>
    </recommendedName>
</protein>
<evidence type="ECO:0000259" key="2">
    <source>
        <dbReference type="Pfam" id="PF07631"/>
    </source>
</evidence>
<feature type="domain" description="DUF1588" evidence="1">
    <location>
        <begin position="358"/>
        <end position="449"/>
    </location>
</feature>
<feature type="domain" description="DUF1592" evidence="2">
    <location>
        <begin position="227"/>
        <end position="346"/>
    </location>
</feature>